<dbReference type="PANTHER" id="PTHR19376">
    <property type="entry name" value="DNA-DIRECTED RNA POLYMERASE"/>
    <property type="match status" value="1"/>
</dbReference>
<dbReference type="InterPro" id="IPR044893">
    <property type="entry name" value="RNA_pol_Rpb1_clamp_domain"/>
</dbReference>
<comment type="catalytic activity">
    <reaction evidence="5 6">
        <text>RNA(n) + a ribonucleoside 5'-triphosphate = RNA(n+1) + diphosphate</text>
        <dbReference type="Rhea" id="RHEA:21248"/>
        <dbReference type="Rhea" id="RHEA-COMP:14527"/>
        <dbReference type="Rhea" id="RHEA-COMP:17342"/>
        <dbReference type="ChEBI" id="CHEBI:33019"/>
        <dbReference type="ChEBI" id="CHEBI:61557"/>
        <dbReference type="ChEBI" id="CHEBI:140395"/>
        <dbReference type="EC" id="2.7.7.6"/>
    </reaction>
</comment>
<evidence type="ECO:0000256" key="1">
    <source>
        <dbReference type="ARBA" id="ARBA00022478"/>
    </source>
</evidence>
<dbReference type="GO" id="GO:0003677">
    <property type="term" value="F:DNA binding"/>
    <property type="evidence" value="ECO:0007669"/>
    <property type="project" value="InterPro"/>
</dbReference>
<evidence type="ECO:0000256" key="6">
    <source>
        <dbReference type="RuleBase" id="RU004279"/>
    </source>
</evidence>
<dbReference type="EC" id="2.7.7.6" evidence="6"/>
<evidence type="ECO:0000256" key="3">
    <source>
        <dbReference type="ARBA" id="ARBA00022695"/>
    </source>
</evidence>
<keyword evidence="4 6" id="KW-0804">Transcription</keyword>
<name>A0A955L2T2_9BACT</name>
<evidence type="ECO:0000256" key="2">
    <source>
        <dbReference type="ARBA" id="ARBA00022679"/>
    </source>
</evidence>
<evidence type="ECO:0000256" key="5">
    <source>
        <dbReference type="ARBA" id="ARBA00048552"/>
    </source>
</evidence>
<dbReference type="SUPFAM" id="SSF64484">
    <property type="entry name" value="beta and beta-prime subunits of DNA dependent RNA-polymerase"/>
    <property type="match status" value="1"/>
</dbReference>
<keyword evidence="1 6" id="KW-0240">DNA-directed RNA polymerase</keyword>
<dbReference type="InterPro" id="IPR000722">
    <property type="entry name" value="RNA_pol_asu"/>
</dbReference>
<accession>A0A955L2T2</accession>
<evidence type="ECO:0000313" key="10">
    <source>
        <dbReference type="Proteomes" id="UP000782843"/>
    </source>
</evidence>
<evidence type="ECO:0000259" key="8">
    <source>
        <dbReference type="SMART" id="SM00663"/>
    </source>
</evidence>
<reference evidence="9" key="2">
    <citation type="journal article" date="2021" name="Microbiome">
        <title>Successional dynamics and alternative stable states in a saline activated sludge microbial community over 9 years.</title>
        <authorList>
            <person name="Wang Y."/>
            <person name="Ye J."/>
            <person name="Ju F."/>
            <person name="Liu L."/>
            <person name="Boyd J.A."/>
            <person name="Deng Y."/>
            <person name="Parks D.H."/>
            <person name="Jiang X."/>
            <person name="Yin X."/>
            <person name="Woodcroft B.J."/>
            <person name="Tyson G.W."/>
            <person name="Hugenholtz P."/>
            <person name="Polz M.F."/>
            <person name="Zhang T."/>
        </authorList>
    </citation>
    <scope>NUCLEOTIDE SEQUENCE</scope>
    <source>
        <strain evidence="9">HKST-UBA10</strain>
    </source>
</reference>
<keyword evidence="2 6" id="KW-0808">Transferase</keyword>
<dbReference type="SMART" id="SM00663">
    <property type="entry name" value="RPOLA_N"/>
    <property type="match status" value="1"/>
</dbReference>
<keyword evidence="7" id="KW-0175">Coiled coil</keyword>
<dbReference type="GO" id="GO:0000428">
    <property type="term" value="C:DNA-directed RNA polymerase complex"/>
    <property type="evidence" value="ECO:0007669"/>
    <property type="project" value="UniProtKB-KW"/>
</dbReference>
<dbReference type="GO" id="GO:0006351">
    <property type="term" value="P:DNA-templated transcription"/>
    <property type="evidence" value="ECO:0007669"/>
    <property type="project" value="InterPro"/>
</dbReference>
<dbReference type="Pfam" id="PF04997">
    <property type="entry name" value="RNA_pol_Rpb1_1"/>
    <property type="match status" value="1"/>
</dbReference>
<comment type="similarity">
    <text evidence="6">Belongs to the RNA polymerase beta' chain family.</text>
</comment>
<dbReference type="Gene3D" id="4.10.860.120">
    <property type="entry name" value="RNA polymerase II, clamp domain"/>
    <property type="match status" value="1"/>
</dbReference>
<dbReference type="InterPro" id="IPR006592">
    <property type="entry name" value="RNA_pol_N"/>
</dbReference>
<feature type="non-terminal residue" evidence="9">
    <location>
        <position position="499"/>
    </location>
</feature>
<feature type="coiled-coil region" evidence="7">
    <location>
        <begin position="162"/>
        <end position="240"/>
    </location>
</feature>
<protein>
    <recommendedName>
        <fullName evidence="6">DNA-directed RNA polymerase subunit</fullName>
        <ecNumber evidence="6">2.7.7.6</ecNumber>
    </recommendedName>
</protein>
<sequence>MKLKDFDALKITLASPEEILSWSHGEVKKAETINYRTQRAEVDGLMCERIFGPTKNYECYCGKYKKVRYKGIVCDKCGVEVIHKRVRRERLGHIKLAAPVTHVWFAYGLPNKLALILGVPQKKLESVIYFARYIVVNVDDELKKEAVDKVANVRESKLDVINKDLEAELKILDDKVKEDFDKLKEKYKNKKEAYALHEDQVNYKLRQQKAKVREQFARLEQEIVNEYKELSELVKRIEIKETLSEEDHSKILDNDLPQFYEIKMGAEAIQELLEKTDLNEVARELREDLTSKSKQKKAKAIQRLRIVEGMVRNNIKPEWTIITNLPVISPELRPIIQLAGGRFATSDLNDLYRRVINRNNRLKRLIDLGAPQIILRNEKRMMQEAVDALIDNSHRTGRAVMNSRRQPYKSLADMLRGKRGRFRQNLLGKRVDYSGRSVIVSGPDLKLNECGIPNMVALELFKPFVIREIILRDLAPNIKAAKNFFEKKDPEVWDILDEV</sequence>
<dbReference type="PANTHER" id="PTHR19376:SF54">
    <property type="entry name" value="DNA-DIRECTED RNA POLYMERASE SUBUNIT BETA"/>
    <property type="match status" value="1"/>
</dbReference>
<gene>
    <name evidence="9" type="ORF">KC660_00290</name>
</gene>
<dbReference type="Pfam" id="PF00623">
    <property type="entry name" value="RNA_pol_Rpb1_2"/>
    <property type="match status" value="1"/>
</dbReference>
<reference evidence="9" key="1">
    <citation type="submission" date="2020-04" db="EMBL/GenBank/DDBJ databases">
        <authorList>
            <person name="Zhang T."/>
        </authorList>
    </citation>
    <scope>NUCLEOTIDE SEQUENCE</scope>
    <source>
        <strain evidence="9">HKST-UBA10</strain>
    </source>
</reference>
<evidence type="ECO:0000256" key="7">
    <source>
        <dbReference type="SAM" id="Coils"/>
    </source>
</evidence>
<dbReference type="Proteomes" id="UP000782843">
    <property type="component" value="Unassembled WGS sequence"/>
</dbReference>
<keyword evidence="3 6" id="KW-0548">Nucleotidyltransferase</keyword>
<evidence type="ECO:0000313" key="9">
    <source>
        <dbReference type="EMBL" id="MCA9381831.1"/>
    </source>
</evidence>
<dbReference type="Gene3D" id="1.10.40.90">
    <property type="match status" value="1"/>
</dbReference>
<dbReference type="InterPro" id="IPR045867">
    <property type="entry name" value="DNA-dir_RpoC_beta_prime"/>
</dbReference>
<dbReference type="GO" id="GO:0003899">
    <property type="term" value="F:DNA-directed RNA polymerase activity"/>
    <property type="evidence" value="ECO:0007669"/>
    <property type="project" value="UniProtKB-EC"/>
</dbReference>
<evidence type="ECO:0000256" key="4">
    <source>
        <dbReference type="ARBA" id="ARBA00023163"/>
    </source>
</evidence>
<comment type="function">
    <text evidence="6">DNA-dependent RNA polymerase catalyzes the transcription of DNA into RNA using the four ribonucleoside triphosphates as substrates.</text>
</comment>
<proteinExistence type="inferred from homology"/>
<comment type="caution">
    <text evidence="9">The sequence shown here is derived from an EMBL/GenBank/DDBJ whole genome shotgun (WGS) entry which is preliminary data.</text>
</comment>
<dbReference type="InterPro" id="IPR007080">
    <property type="entry name" value="RNA_pol_Rpb1_1"/>
</dbReference>
<dbReference type="AlphaFoldDB" id="A0A955L2T2"/>
<feature type="domain" description="RNA polymerase N-terminal" evidence="8">
    <location>
        <begin position="318"/>
        <end position="499"/>
    </location>
</feature>
<organism evidence="9 10">
    <name type="scientific">Candidatus Dojkabacteria bacterium</name>
    <dbReference type="NCBI Taxonomy" id="2099670"/>
    <lineage>
        <taxon>Bacteria</taxon>
        <taxon>Candidatus Dojkabacteria</taxon>
    </lineage>
</organism>
<dbReference type="EMBL" id="JAGQLG010000009">
    <property type="protein sequence ID" value="MCA9381831.1"/>
    <property type="molecule type" value="Genomic_DNA"/>
</dbReference>